<dbReference type="InterPro" id="IPR058627">
    <property type="entry name" value="MdtA-like_C"/>
</dbReference>
<dbReference type="PANTHER" id="PTHR30469">
    <property type="entry name" value="MULTIDRUG RESISTANCE PROTEIN MDTA"/>
    <property type="match status" value="1"/>
</dbReference>
<feature type="non-terminal residue" evidence="8">
    <location>
        <position position="1"/>
    </location>
</feature>
<evidence type="ECO:0000256" key="3">
    <source>
        <dbReference type="ARBA" id="ARBA00022448"/>
    </source>
</evidence>
<comment type="similarity">
    <text evidence="2">Belongs to the membrane fusion protein (MFP) (TC 8.A.1) family.</text>
</comment>
<dbReference type="GO" id="GO:0015562">
    <property type="term" value="F:efflux transmembrane transporter activity"/>
    <property type="evidence" value="ECO:0007669"/>
    <property type="project" value="TreeGrafter"/>
</dbReference>
<comment type="caution">
    <text evidence="8">The sequence shown here is derived from an EMBL/GenBank/DDBJ whole genome shotgun (WGS) entry which is preliminary data.</text>
</comment>
<dbReference type="GO" id="GO:1990281">
    <property type="term" value="C:efflux pump complex"/>
    <property type="evidence" value="ECO:0007669"/>
    <property type="project" value="TreeGrafter"/>
</dbReference>
<dbReference type="PANTHER" id="PTHR30469:SF33">
    <property type="entry name" value="SLR1207 PROTEIN"/>
    <property type="match status" value="1"/>
</dbReference>
<feature type="region of interest" description="Disordered" evidence="4">
    <location>
        <begin position="305"/>
        <end position="330"/>
    </location>
</feature>
<dbReference type="Gene3D" id="1.10.287.470">
    <property type="entry name" value="Helix hairpin bin"/>
    <property type="match status" value="1"/>
</dbReference>
<dbReference type="AlphaFoldDB" id="A0A9D1VQN0"/>
<feature type="domain" description="CusB-like beta-barrel" evidence="6">
    <location>
        <begin position="135"/>
        <end position="210"/>
    </location>
</feature>
<dbReference type="SUPFAM" id="SSF111369">
    <property type="entry name" value="HlyD-like secretion proteins"/>
    <property type="match status" value="1"/>
</dbReference>
<dbReference type="Proteomes" id="UP000824246">
    <property type="component" value="Unassembled WGS sequence"/>
</dbReference>
<dbReference type="InterPro" id="IPR006143">
    <property type="entry name" value="RND_pump_MFP"/>
</dbReference>
<dbReference type="InterPro" id="IPR058792">
    <property type="entry name" value="Beta-barrel_RND_2"/>
</dbReference>
<dbReference type="NCBIfam" id="TIGR01730">
    <property type="entry name" value="RND_mfp"/>
    <property type="match status" value="1"/>
</dbReference>
<dbReference type="Gene3D" id="2.40.420.20">
    <property type="match status" value="1"/>
</dbReference>
<dbReference type="Gene3D" id="2.40.50.100">
    <property type="match status" value="1"/>
</dbReference>
<evidence type="ECO:0000259" key="5">
    <source>
        <dbReference type="Pfam" id="PF25917"/>
    </source>
</evidence>
<dbReference type="Pfam" id="PF25967">
    <property type="entry name" value="RND-MFP_C"/>
    <property type="match status" value="1"/>
</dbReference>
<name>A0A9D1VQN0_9BACT</name>
<evidence type="ECO:0000259" key="7">
    <source>
        <dbReference type="Pfam" id="PF25967"/>
    </source>
</evidence>
<gene>
    <name evidence="8" type="ORF">H9982_02230</name>
</gene>
<reference evidence="8" key="2">
    <citation type="submission" date="2021-04" db="EMBL/GenBank/DDBJ databases">
        <authorList>
            <person name="Gilroy R."/>
        </authorList>
    </citation>
    <scope>NUCLEOTIDE SEQUENCE</scope>
    <source>
        <strain evidence="8">ChiHjej12B11-16260</strain>
    </source>
</reference>
<organism evidence="8 9">
    <name type="scientific">Candidatus Barnesiella excrementipullorum</name>
    <dbReference type="NCBI Taxonomy" id="2838479"/>
    <lineage>
        <taxon>Bacteria</taxon>
        <taxon>Pseudomonadati</taxon>
        <taxon>Bacteroidota</taxon>
        <taxon>Bacteroidia</taxon>
        <taxon>Bacteroidales</taxon>
        <taxon>Barnesiellaceae</taxon>
        <taxon>Barnesiella</taxon>
    </lineage>
</organism>
<dbReference type="EMBL" id="DXFB01000056">
    <property type="protein sequence ID" value="HIX45018.1"/>
    <property type="molecule type" value="Genomic_DNA"/>
</dbReference>
<proteinExistence type="inferred from homology"/>
<evidence type="ECO:0000313" key="9">
    <source>
        <dbReference type="Proteomes" id="UP000824246"/>
    </source>
</evidence>
<protein>
    <submittedName>
        <fullName evidence="8">Efflux RND transporter periplasmic adaptor subunit</fullName>
    </submittedName>
</protein>
<evidence type="ECO:0000259" key="6">
    <source>
        <dbReference type="Pfam" id="PF25954"/>
    </source>
</evidence>
<dbReference type="Gene3D" id="2.40.30.170">
    <property type="match status" value="1"/>
</dbReference>
<dbReference type="Pfam" id="PF25917">
    <property type="entry name" value="BSH_RND"/>
    <property type="match status" value="1"/>
</dbReference>
<feature type="domain" description="Multidrug resistance protein MdtA-like barrel-sandwich hybrid" evidence="5">
    <location>
        <begin position="3"/>
        <end position="122"/>
    </location>
</feature>
<reference evidence="8" key="1">
    <citation type="journal article" date="2021" name="PeerJ">
        <title>Extensive microbial diversity within the chicken gut microbiome revealed by metagenomics and culture.</title>
        <authorList>
            <person name="Gilroy R."/>
            <person name="Ravi A."/>
            <person name="Getino M."/>
            <person name="Pursley I."/>
            <person name="Horton D.L."/>
            <person name="Alikhan N.F."/>
            <person name="Baker D."/>
            <person name="Gharbi K."/>
            <person name="Hall N."/>
            <person name="Watson M."/>
            <person name="Adriaenssens E.M."/>
            <person name="Foster-Nyarko E."/>
            <person name="Jarju S."/>
            <person name="Secka A."/>
            <person name="Antonio M."/>
            <person name="Oren A."/>
            <person name="Chaudhuri R.R."/>
            <person name="La Ragione R."/>
            <person name="Hildebrand F."/>
            <person name="Pallen M.J."/>
        </authorList>
    </citation>
    <scope>NUCLEOTIDE SEQUENCE</scope>
    <source>
        <strain evidence="8">ChiHjej12B11-16260</strain>
    </source>
</reference>
<dbReference type="FunFam" id="2.40.30.170:FF:000010">
    <property type="entry name" value="Efflux RND transporter periplasmic adaptor subunit"/>
    <property type="match status" value="1"/>
</dbReference>
<evidence type="ECO:0000256" key="4">
    <source>
        <dbReference type="SAM" id="MobiDB-lite"/>
    </source>
</evidence>
<feature type="domain" description="Multidrug resistance protein MdtA-like C-terminal permuted SH3" evidence="7">
    <location>
        <begin position="248"/>
        <end position="300"/>
    </location>
</feature>
<dbReference type="Pfam" id="PF25954">
    <property type="entry name" value="Beta-barrel_RND_2"/>
    <property type="match status" value="1"/>
</dbReference>
<keyword evidence="3" id="KW-0813">Transport</keyword>
<dbReference type="InterPro" id="IPR058625">
    <property type="entry name" value="MdtA-like_BSH"/>
</dbReference>
<evidence type="ECO:0000256" key="1">
    <source>
        <dbReference type="ARBA" id="ARBA00004196"/>
    </source>
</evidence>
<evidence type="ECO:0000313" key="8">
    <source>
        <dbReference type="EMBL" id="HIX45018.1"/>
    </source>
</evidence>
<comment type="subcellular location">
    <subcellularLocation>
        <location evidence="1">Cell envelope</location>
    </subcellularLocation>
</comment>
<evidence type="ECO:0000256" key="2">
    <source>
        <dbReference type="ARBA" id="ARBA00009477"/>
    </source>
</evidence>
<accession>A0A9D1VQN0</accession>
<sequence length="330" mass="36193">DYNSEVTNGQLIAELDRTTLEAELASSTATMNSARVEYEYQEKNYARQKELHEKKVISDTDFETATYNYEKAKAEYEKSRYDLVRASTNLGYARIYSPIDGVVISRAVDEGQTVAASFSTPTLFTIANDLTQMQVVADVDEADIGSVAEGQRVTFTVDAYPNDIFEGTVTQVRLEATETSNVITYETIINAPNADLKLKPGLTANVTIYTQEERDILYLPLKSLRFIPKPPQGASIAPEHLPENIEPALHPDNELHRTVWVMKDDGSLEPRTVETGLDNGVNIVIRSGVSEGEKVATGYAQASATMDTLPGGDESTSPFMPGPPGGNKKK</sequence>